<dbReference type="InterPro" id="IPR009080">
    <property type="entry name" value="tRNAsynth_Ia_anticodon-bd"/>
</dbReference>
<evidence type="ECO:0000256" key="1">
    <source>
        <dbReference type="ARBA" id="ARBA00013165"/>
    </source>
</evidence>
<dbReference type="Pfam" id="PF19302">
    <property type="entry name" value="DUF5915"/>
    <property type="match status" value="1"/>
</dbReference>
<dbReference type="GO" id="GO:0005524">
    <property type="term" value="F:ATP binding"/>
    <property type="evidence" value="ECO:0007669"/>
    <property type="project" value="UniProtKB-KW"/>
</dbReference>
<keyword evidence="2 11" id="KW-0436">Ligase</keyword>
<dbReference type="InterPro" id="IPR002301">
    <property type="entry name" value="Ile-tRNA-ligase"/>
</dbReference>
<reference evidence="11" key="1">
    <citation type="journal article" date="2020" name="mSystems">
        <title>Genome- and Community-Level Interaction Insights into Carbon Utilization and Element Cycling Functions of Hydrothermarchaeota in Hydrothermal Sediment.</title>
        <authorList>
            <person name="Zhou Z."/>
            <person name="Liu Y."/>
            <person name="Xu W."/>
            <person name="Pan J."/>
            <person name="Luo Z.H."/>
            <person name="Li M."/>
        </authorList>
    </citation>
    <scope>NUCLEOTIDE SEQUENCE [LARGE SCALE GENOMIC DNA]</scope>
    <source>
        <strain evidence="11">SpSt-642</strain>
    </source>
</reference>
<dbReference type="PANTHER" id="PTHR42780">
    <property type="entry name" value="SOLEUCYL-TRNA SYNTHETASE"/>
    <property type="match status" value="1"/>
</dbReference>
<dbReference type="PRINTS" id="PR00984">
    <property type="entry name" value="TRNASYNTHILE"/>
</dbReference>
<comment type="catalytic activity">
    <reaction evidence="7">
        <text>tRNA(Ile) + L-isoleucine + ATP = L-isoleucyl-tRNA(Ile) + AMP + diphosphate</text>
        <dbReference type="Rhea" id="RHEA:11060"/>
        <dbReference type="Rhea" id="RHEA-COMP:9666"/>
        <dbReference type="Rhea" id="RHEA-COMP:9695"/>
        <dbReference type="ChEBI" id="CHEBI:30616"/>
        <dbReference type="ChEBI" id="CHEBI:33019"/>
        <dbReference type="ChEBI" id="CHEBI:58045"/>
        <dbReference type="ChEBI" id="CHEBI:78442"/>
        <dbReference type="ChEBI" id="CHEBI:78528"/>
        <dbReference type="ChEBI" id="CHEBI:456215"/>
        <dbReference type="EC" id="6.1.1.5"/>
    </reaction>
</comment>
<dbReference type="Pfam" id="PF08264">
    <property type="entry name" value="Anticodon_1"/>
    <property type="match status" value="1"/>
</dbReference>
<feature type="domain" description="Methionyl/Valyl/Leucyl/Isoleucyl-tRNA synthetase anticodon-binding" evidence="10">
    <location>
        <begin position="646"/>
        <end position="798"/>
    </location>
</feature>
<gene>
    <name evidence="11" type="ORF">ENU14_05830</name>
</gene>
<dbReference type="GO" id="GO:0005737">
    <property type="term" value="C:cytoplasm"/>
    <property type="evidence" value="ECO:0007669"/>
    <property type="project" value="UniProtKB-UniRule"/>
</dbReference>
<dbReference type="Gene3D" id="3.90.740.10">
    <property type="entry name" value="Valyl/Leucyl/Isoleucyl-tRNA synthetase, editing domain"/>
    <property type="match status" value="1"/>
</dbReference>
<name>A0A7C4D7U3_STAMA</name>
<accession>A0A7C4D7U3</accession>
<protein>
    <recommendedName>
        <fullName evidence="1 8">Isoleucine--tRNA ligase</fullName>
        <ecNumber evidence="1 8">6.1.1.5</ecNumber>
    </recommendedName>
</protein>
<sequence length="1019" mass="119165">MDSKRGCEFRFVDGPPYANSDIPHIGHAWNKTLKDIVLRYKRMCGYRVFDKPGYDCHGLPIEVKVEEKLGIKFKKQIEEIGVERFIEECKKLVLRNASSMTKWFMELGVFMDWNNPYLTITNEYIEKGWFLIKKVDEEGLLKEEYKVVYWCPRCSTTLAEYEIEYREIEDPSIYVKLPVRGRSNWYLLIWTTTPWTLPANTFVMIKPSADYVAVDINGEILVLAKERLRKVLEEAGIGNYKVIHEIKGWDLVGLEYDHPLENIVPLQKKLREYHRVVASEEYVTLIEGTGLVHGAPGHGFEDFDVARKIGIEVIASPIDDEGRFTGEAGVYNGMKVREANDIIINDLKSRGALLYHGRIIHKYPVCWRCKTPVVMRATPQWVIKITYLKDKLLDEINKVNWLPKWGYDRIKYMIDNLQDWVISRQRYWGIPLPIWICPNGHKLVISSRDELVKYGGYIPVELHRPWIDRVKLTCPSCGLEMTRVSDVIDVWFDSGISFFALGQKGVDDSDYVLDFIVEGQDQFRGWFFSLLRAGVLYYGKAPYINVLAHGMVLDEKGREMHKSLGNYVGLDDVLKKFGRDTLRLAVVENTTWEDLRFSWRTLEEVERDLNIIWNTYVFASTYMSIDGFDPVENGIQKYLNDLRPEDRWIISRVNSLAKSVTEKLDKFYIHEAARMLHKFIIDDVSRWYIRLIRRRVWVEENTRDKFAAYATLYYVLYKWLIMASPFIPFITEKIYQIVFRQADPGLPESIHMHNWVRVDDELIDKNVEEEFEILRSLYEASASARMKAGVKLRQPIREVVIYTMRNDIRDIVFKYSDLISELTNAKRVVVKPLSELERIVKYSVKPEYRSLGPMYRDIAHELFKYIEENGDRIAREILEKGICVLEIKGVRVELTRNDVVITPIYVEGYSVVDTDWGSVAIDSRLTLDEISEGLARDIVRRIQVMRKELGLELTAKIKSYVFSSLENLQLIRKHVDYIMRETGSVELVLVESEDEFNKIEGYKKDWEINGEIYRIALVI</sequence>
<dbReference type="InterPro" id="IPR009008">
    <property type="entry name" value="Val/Leu/Ile-tRNA-synth_edit"/>
</dbReference>
<evidence type="ECO:0000259" key="9">
    <source>
        <dbReference type="Pfam" id="PF00133"/>
    </source>
</evidence>
<feature type="domain" description="Aminoacyl-tRNA synthetase class Ia" evidence="9">
    <location>
        <begin position="6"/>
        <end position="597"/>
    </location>
</feature>
<evidence type="ECO:0000256" key="4">
    <source>
        <dbReference type="ARBA" id="ARBA00022840"/>
    </source>
</evidence>
<dbReference type="Gene3D" id="3.40.50.620">
    <property type="entry name" value="HUPs"/>
    <property type="match status" value="2"/>
</dbReference>
<keyword evidence="6" id="KW-0030">Aminoacyl-tRNA synthetase</keyword>
<dbReference type="GO" id="GO:0004822">
    <property type="term" value="F:isoleucine-tRNA ligase activity"/>
    <property type="evidence" value="ECO:0007669"/>
    <property type="project" value="UniProtKB-UniRule"/>
</dbReference>
<dbReference type="GO" id="GO:0002161">
    <property type="term" value="F:aminoacyl-tRNA deacylase activity"/>
    <property type="evidence" value="ECO:0007669"/>
    <property type="project" value="InterPro"/>
</dbReference>
<dbReference type="EC" id="6.1.1.5" evidence="1 8"/>
<dbReference type="AlphaFoldDB" id="A0A7C4D7U3"/>
<dbReference type="InterPro" id="IPR002300">
    <property type="entry name" value="aa-tRNA-synth_Ia"/>
</dbReference>
<keyword evidence="4" id="KW-0067">ATP-binding</keyword>
<dbReference type="SUPFAM" id="SSF50677">
    <property type="entry name" value="ValRS/IleRS/LeuRS editing domain"/>
    <property type="match status" value="1"/>
</dbReference>
<dbReference type="GO" id="GO:0006428">
    <property type="term" value="P:isoleucyl-tRNA aminoacylation"/>
    <property type="evidence" value="ECO:0007669"/>
    <property type="project" value="UniProtKB-UniRule"/>
</dbReference>
<dbReference type="Gene3D" id="1.10.730.10">
    <property type="entry name" value="Isoleucyl-tRNA Synthetase, Domain 1"/>
    <property type="match status" value="1"/>
</dbReference>
<dbReference type="SUPFAM" id="SSF52374">
    <property type="entry name" value="Nucleotidylyl transferase"/>
    <property type="match status" value="1"/>
</dbReference>
<dbReference type="Pfam" id="PF00133">
    <property type="entry name" value="tRNA-synt_1"/>
    <property type="match status" value="1"/>
</dbReference>
<dbReference type="InterPro" id="IPR033709">
    <property type="entry name" value="Anticodon_Ile_ABEc"/>
</dbReference>
<dbReference type="CDD" id="cd00818">
    <property type="entry name" value="IleRS_core"/>
    <property type="match status" value="1"/>
</dbReference>
<dbReference type="GO" id="GO:0000049">
    <property type="term" value="F:tRNA binding"/>
    <property type="evidence" value="ECO:0007669"/>
    <property type="project" value="InterPro"/>
</dbReference>
<dbReference type="NCBIfam" id="TIGR00392">
    <property type="entry name" value="ileS"/>
    <property type="match status" value="1"/>
</dbReference>
<dbReference type="SUPFAM" id="SSF47323">
    <property type="entry name" value="Anticodon-binding domain of a subclass of class I aminoacyl-tRNA synthetases"/>
    <property type="match status" value="1"/>
</dbReference>
<evidence type="ECO:0000313" key="11">
    <source>
        <dbReference type="EMBL" id="HGM59081.1"/>
    </source>
</evidence>
<evidence type="ECO:0000256" key="7">
    <source>
        <dbReference type="ARBA" id="ARBA00048359"/>
    </source>
</evidence>
<evidence type="ECO:0000256" key="6">
    <source>
        <dbReference type="ARBA" id="ARBA00023146"/>
    </source>
</evidence>
<dbReference type="InterPro" id="IPR023586">
    <property type="entry name" value="Ile-tRNA-ligase_type2"/>
</dbReference>
<evidence type="ECO:0000259" key="10">
    <source>
        <dbReference type="Pfam" id="PF08264"/>
    </source>
</evidence>
<dbReference type="PANTHER" id="PTHR42780:SF1">
    <property type="entry name" value="ISOLEUCINE--TRNA LIGASE, CYTOPLASMIC"/>
    <property type="match status" value="1"/>
</dbReference>
<evidence type="ECO:0000256" key="2">
    <source>
        <dbReference type="ARBA" id="ARBA00022598"/>
    </source>
</evidence>
<evidence type="ECO:0000256" key="5">
    <source>
        <dbReference type="ARBA" id="ARBA00022917"/>
    </source>
</evidence>
<dbReference type="InterPro" id="IPR014729">
    <property type="entry name" value="Rossmann-like_a/b/a_fold"/>
</dbReference>
<organism evidence="11">
    <name type="scientific">Staphylothermus marinus</name>
    <dbReference type="NCBI Taxonomy" id="2280"/>
    <lineage>
        <taxon>Archaea</taxon>
        <taxon>Thermoproteota</taxon>
        <taxon>Thermoprotei</taxon>
        <taxon>Desulfurococcales</taxon>
        <taxon>Desulfurococcaceae</taxon>
        <taxon>Staphylothermus</taxon>
    </lineage>
</organism>
<evidence type="ECO:0000256" key="8">
    <source>
        <dbReference type="NCBIfam" id="TIGR00392"/>
    </source>
</evidence>
<dbReference type="InterPro" id="IPR013155">
    <property type="entry name" value="M/V/L/I-tRNA-synth_anticd-bd"/>
</dbReference>
<dbReference type="CDD" id="cd07961">
    <property type="entry name" value="Anticodon_Ia_Ile_ABEc"/>
    <property type="match status" value="1"/>
</dbReference>
<proteinExistence type="predicted"/>
<comment type="caution">
    <text evidence="11">The sequence shown here is derived from an EMBL/GenBank/DDBJ whole genome shotgun (WGS) entry which is preliminary data.</text>
</comment>
<keyword evidence="3" id="KW-0547">Nucleotide-binding</keyword>
<evidence type="ECO:0000256" key="3">
    <source>
        <dbReference type="ARBA" id="ARBA00022741"/>
    </source>
</evidence>
<keyword evidence="5" id="KW-0648">Protein biosynthesis</keyword>
<dbReference type="EMBL" id="DTBJ01000051">
    <property type="protein sequence ID" value="HGM59081.1"/>
    <property type="molecule type" value="Genomic_DNA"/>
</dbReference>